<dbReference type="InterPro" id="IPR042176">
    <property type="entry name" value="Pantoate_ligase_C"/>
</dbReference>
<evidence type="ECO:0000313" key="10">
    <source>
        <dbReference type="Proteomes" id="UP000616114"/>
    </source>
</evidence>
<dbReference type="GO" id="GO:0015940">
    <property type="term" value="P:pantothenate biosynthetic process"/>
    <property type="evidence" value="ECO:0007669"/>
    <property type="project" value="UniProtKB-UniRule"/>
</dbReference>
<feature type="binding site" evidence="8">
    <location>
        <begin position="37"/>
        <end position="44"/>
    </location>
    <ligand>
        <name>ATP</name>
        <dbReference type="ChEBI" id="CHEBI:30616"/>
    </ligand>
</feature>
<dbReference type="AlphaFoldDB" id="A0A8J2XJP2"/>
<protein>
    <recommendedName>
        <fullName evidence="8">Pantothenate synthetase</fullName>
        <shortName evidence="8">PS</shortName>
        <ecNumber evidence="8">6.3.2.1</ecNumber>
    </recommendedName>
    <alternativeName>
        <fullName evidence="8">Pantoate--beta-alanine ligase</fullName>
    </alternativeName>
    <alternativeName>
        <fullName evidence="8">Pantoate-activating enzyme</fullName>
    </alternativeName>
</protein>
<feature type="binding site" evidence="8">
    <location>
        <position position="189"/>
    </location>
    <ligand>
        <name>ATP</name>
        <dbReference type="ChEBI" id="CHEBI:30616"/>
    </ligand>
</feature>
<comment type="subunit">
    <text evidence="8">Homodimer.</text>
</comment>
<reference evidence="9" key="2">
    <citation type="submission" date="2020-09" db="EMBL/GenBank/DDBJ databases">
        <authorList>
            <person name="Sun Q."/>
            <person name="Zhou Y."/>
        </authorList>
    </citation>
    <scope>NUCLEOTIDE SEQUENCE</scope>
    <source>
        <strain evidence="9">CGMCC 1.12785</strain>
    </source>
</reference>
<dbReference type="EMBL" id="BMFY01000011">
    <property type="protein sequence ID" value="GGA21309.1"/>
    <property type="molecule type" value="Genomic_DNA"/>
</dbReference>
<dbReference type="GO" id="GO:0005524">
    <property type="term" value="F:ATP binding"/>
    <property type="evidence" value="ECO:0007669"/>
    <property type="project" value="UniProtKB-KW"/>
</dbReference>
<gene>
    <name evidence="8 9" type="primary">panC</name>
    <name evidence="9" type="ORF">GCM10011333_25540</name>
</gene>
<dbReference type="Gene3D" id="3.30.1300.10">
    <property type="entry name" value="Pantoate-beta-alanine ligase, C-terminal domain"/>
    <property type="match status" value="1"/>
</dbReference>
<evidence type="ECO:0000256" key="7">
    <source>
        <dbReference type="ARBA" id="ARBA00048258"/>
    </source>
</evidence>
<dbReference type="HAMAP" id="MF_00158">
    <property type="entry name" value="PanC"/>
    <property type="match status" value="1"/>
</dbReference>
<accession>A0A8J2XJP2</accession>
<feature type="binding site" evidence="8">
    <location>
        <position position="68"/>
    </location>
    <ligand>
        <name>(R)-pantoate</name>
        <dbReference type="ChEBI" id="CHEBI:15980"/>
    </ligand>
</feature>
<evidence type="ECO:0000256" key="3">
    <source>
        <dbReference type="ARBA" id="ARBA00022598"/>
    </source>
</evidence>
<keyword evidence="3 8" id="KW-0436">Ligase</keyword>
<feature type="binding site" evidence="8">
    <location>
        <position position="68"/>
    </location>
    <ligand>
        <name>beta-alanine</name>
        <dbReference type="ChEBI" id="CHEBI:57966"/>
    </ligand>
</feature>
<feature type="binding site" evidence="8">
    <location>
        <begin position="197"/>
        <end position="200"/>
    </location>
    <ligand>
        <name>ATP</name>
        <dbReference type="ChEBI" id="CHEBI:30616"/>
    </ligand>
</feature>
<dbReference type="Pfam" id="PF02569">
    <property type="entry name" value="Pantoate_ligase"/>
    <property type="match status" value="1"/>
</dbReference>
<evidence type="ECO:0000313" key="9">
    <source>
        <dbReference type="EMBL" id="GGA21309.1"/>
    </source>
</evidence>
<feature type="active site" description="Proton donor" evidence="8">
    <location>
        <position position="44"/>
    </location>
</feature>
<dbReference type="Proteomes" id="UP000616114">
    <property type="component" value="Unassembled WGS sequence"/>
</dbReference>
<keyword evidence="6 8" id="KW-0067">ATP-binding</keyword>
<dbReference type="Gene3D" id="3.40.50.620">
    <property type="entry name" value="HUPs"/>
    <property type="match status" value="1"/>
</dbReference>
<evidence type="ECO:0000256" key="2">
    <source>
        <dbReference type="ARBA" id="ARBA00009256"/>
    </source>
</evidence>
<organism evidence="9 10">
    <name type="scientific">Sediminivirga luteola</name>
    <dbReference type="NCBI Taxonomy" id="1774748"/>
    <lineage>
        <taxon>Bacteria</taxon>
        <taxon>Bacillati</taxon>
        <taxon>Actinomycetota</taxon>
        <taxon>Actinomycetes</taxon>
        <taxon>Micrococcales</taxon>
        <taxon>Brevibacteriaceae</taxon>
        <taxon>Sediminivirga</taxon>
    </lineage>
</organism>
<evidence type="ECO:0000256" key="4">
    <source>
        <dbReference type="ARBA" id="ARBA00022655"/>
    </source>
</evidence>
<dbReference type="PANTHER" id="PTHR21299">
    <property type="entry name" value="CYTIDYLATE KINASE/PANTOATE-BETA-ALANINE LIGASE"/>
    <property type="match status" value="1"/>
</dbReference>
<dbReference type="CDD" id="cd00560">
    <property type="entry name" value="PanC"/>
    <property type="match status" value="1"/>
</dbReference>
<dbReference type="GO" id="GO:0004592">
    <property type="term" value="F:pantoate-beta-alanine ligase activity"/>
    <property type="evidence" value="ECO:0007669"/>
    <property type="project" value="UniProtKB-UniRule"/>
</dbReference>
<dbReference type="GO" id="GO:0005829">
    <property type="term" value="C:cytosol"/>
    <property type="evidence" value="ECO:0007669"/>
    <property type="project" value="TreeGrafter"/>
</dbReference>
<comment type="miscellaneous">
    <text evidence="8">The reaction proceeds by a bi uni uni bi ping pong mechanism.</text>
</comment>
<evidence type="ECO:0000256" key="8">
    <source>
        <dbReference type="HAMAP-Rule" id="MF_00158"/>
    </source>
</evidence>
<keyword evidence="4 8" id="KW-0566">Pantothenate biosynthesis</keyword>
<dbReference type="RefSeq" id="WP_188551275.1">
    <property type="nucleotide sequence ID" value="NZ_BMFY01000011.1"/>
</dbReference>
<keyword evidence="8" id="KW-0963">Cytoplasm</keyword>
<dbReference type="UniPathway" id="UPA00028">
    <property type="reaction ID" value="UER00005"/>
</dbReference>
<dbReference type="InterPro" id="IPR003721">
    <property type="entry name" value="Pantoate_ligase"/>
</dbReference>
<dbReference type="PANTHER" id="PTHR21299:SF1">
    <property type="entry name" value="PANTOATE--BETA-ALANINE LIGASE"/>
    <property type="match status" value="1"/>
</dbReference>
<comment type="subcellular location">
    <subcellularLocation>
        <location evidence="8">Cytoplasm</location>
    </subcellularLocation>
</comment>
<keyword evidence="10" id="KW-1185">Reference proteome</keyword>
<comment type="catalytic activity">
    <reaction evidence="7 8">
        <text>(R)-pantoate + beta-alanine + ATP = (R)-pantothenate + AMP + diphosphate + H(+)</text>
        <dbReference type="Rhea" id="RHEA:10912"/>
        <dbReference type="ChEBI" id="CHEBI:15378"/>
        <dbReference type="ChEBI" id="CHEBI:15980"/>
        <dbReference type="ChEBI" id="CHEBI:29032"/>
        <dbReference type="ChEBI" id="CHEBI:30616"/>
        <dbReference type="ChEBI" id="CHEBI:33019"/>
        <dbReference type="ChEBI" id="CHEBI:57966"/>
        <dbReference type="ChEBI" id="CHEBI:456215"/>
        <dbReference type="EC" id="6.3.2.1"/>
    </reaction>
</comment>
<dbReference type="NCBIfam" id="TIGR00018">
    <property type="entry name" value="panC"/>
    <property type="match status" value="1"/>
</dbReference>
<comment type="similarity">
    <text evidence="2 8">Belongs to the pantothenate synthetase family.</text>
</comment>
<evidence type="ECO:0000256" key="1">
    <source>
        <dbReference type="ARBA" id="ARBA00004990"/>
    </source>
</evidence>
<comment type="function">
    <text evidence="8">Catalyzes the condensation of pantoate with beta-alanine in an ATP-dependent reaction via a pantoyl-adenylate intermediate.</text>
</comment>
<dbReference type="InterPro" id="IPR014729">
    <property type="entry name" value="Rossmann-like_a/b/a_fold"/>
</dbReference>
<feature type="binding site" evidence="8">
    <location>
        <begin position="160"/>
        <end position="163"/>
    </location>
    <ligand>
        <name>ATP</name>
        <dbReference type="ChEBI" id="CHEBI:30616"/>
    </ligand>
</feature>
<reference evidence="9" key="1">
    <citation type="journal article" date="2014" name="Int. J. Syst. Evol. Microbiol.">
        <title>Complete genome sequence of Corynebacterium casei LMG S-19264T (=DSM 44701T), isolated from a smear-ripened cheese.</title>
        <authorList>
            <consortium name="US DOE Joint Genome Institute (JGI-PGF)"/>
            <person name="Walter F."/>
            <person name="Albersmeier A."/>
            <person name="Kalinowski J."/>
            <person name="Ruckert C."/>
        </authorList>
    </citation>
    <scope>NUCLEOTIDE SEQUENCE</scope>
    <source>
        <strain evidence="9">CGMCC 1.12785</strain>
    </source>
</reference>
<comment type="pathway">
    <text evidence="1 8">Cofactor biosynthesis; (R)-pantothenate biosynthesis; (R)-pantothenate from (R)-pantoate and beta-alanine: step 1/1.</text>
</comment>
<name>A0A8J2XJP2_9MICO</name>
<evidence type="ECO:0000256" key="6">
    <source>
        <dbReference type="ARBA" id="ARBA00022840"/>
    </source>
</evidence>
<evidence type="ECO:0000256" key="5">
    <source>
        <dbReference type="ARBA" id="ARBA00022741"/>
    </source>
</evidence>
<dbReference type="EC" id="6.3.2.1" evidence="8"/>
<sequence>MARLTLTRTARELHDAIDAALEGAGRGSRGLGLVPTMGALHDGHGQMVRMARDESDVVVVTIFVNPLQFGDPLDLERYPRTLEADVAMLRELGADIVFAPSVEEMYPDGEPLVWVRTGAMGDRLEGVGRPGHFDGVATVVSKLFHLAQPRAQVPYRAYFGQKDAQQLTIIKRMVHDLNIPVEVVPVPVVRTSEGLALSSRNQLLSPEHVQTALALPRALFALKEAAARGEPLDLEGADALLRSEPGVRVEYLEVVHPMTLEPLPAGSLRRPFRGRALALAAVVVGGIRLIDNMPLQGPGGGES</sequence>
<keyword evidence="5 8" id="KW-0547">Nucleotide-binding</keyword>
<dbReference type="SUPFAM" id="SSF52374">
    <property type="entry name" value="Nucleotidylyl transferase"/>
    <property type="match status" value="1"/>
</dbReference>
<comment type="caution">
    <text evidence="9">The sequence shown here is derived from an EMBL/GenBank/DDBJ whole genome shotgun (WGS) entry which is preliminary data.</text>
</comment>
<feature type="binding site" evidence="8">
    <location>
        <position position="166"/>
    </location>
    <ligand>
        <name>(R)-pantoate</name>
        <dbReference type="ChEBI" id="CHEBI:15980"/>
    </ligand>
</feature>
<proteinExistence type="inferred from homology"/>